<dbReference type="InterPro" id="IPR005234">
    <property type="entry name" value="ScpB_csome_segregation"/>
</dbReference>
<keyword evidence="4" id="KW-0131">Cell cycle</keyword>
<evidence type="ECO:0000313" key="7">
    <source>
        <dbReference type="Proteomes" id="UP000315750"/>
    </source>
</evidence>
<protein>
    <recommendedName>
        <fullName evidence="8">Segregation and condensation protein B</fullName>
    </recommendedName>
</protein>
<dbReference type="Gene3D" id="1.10.10.10">
    <property type="entry name" value="Winged helix-like DNA-binding domain superfamily/Winged helix DNA-binding domain"/>
    <property type="match status" value="2"/>
</dbReference>
<proteinExistence type="predicted"/>
<dbReference type="NCBIfam" id="TIGR00281">
    <property type="entry name" value="SMC-Scp complex subunit ScpB"/>
    <property type="match status" value="1"/>
</dbReference>
<organism evidence="6 7">
    <name type="scientific">Aeoliella mucimassa</name>
    <dbReference type="NCBI Taxonomy" id="2527972"/>
    <lineage>
        <taxon>Bacteria</taxon>
        <taxon>Pseudomonadati</taxon>
        <taxon>Planctomycetota</taxon>
        <taxon>Planctomycetia</taxon>
        <taxon>Pirellulales</taxon>
        <taxon>Lacipirellulaceae</taxon>
        <taxon>Aeoliella</taxon>
    </lineage>
</organism>
<dbReference type="PANTHER" id="PTHR34298">
    <property type="entry name" value="SEGREGATION AND CONDENSATION PROTEIN B"/>
    <property type="match status" value="1"/>
</dbReference>
<dbReference type="SUPFAM" id="SSF46785">
    <property type="entry name" value="Winged helix' DNA-binding domain"/>
    <property type="match status" value="2"/>
</dbReference>
<dbReference type="Pfam" id="PF04079">
    <property type="entry name" value="SMC_ScpB"/>
    <property type="match status" value="1"/>
</dbReference>
<dbReference type="KEGG" id="amuc:Pan181_54120"/>
<evidence type="ECO:0000313" key="6">
    <source>
        <dbReference type="EMBL" id="QDU59171.1"/>
    </source>
</evidence>
<evidence type="ECO:0000256" key="1">
    <source>
        <dbReference type="ARBA" id="ARBA00022490"/>
    </source>
</evidence>
<dbReference type="GO" id="GO:0051304">
    <property type="term" value="P:chromosome separation"/>
    <property type="evidence" value="ECO:0007669"/>
    <property type="project" value="InterPro"/>
</dbReference>
<keyword evidence="7" id="KW-1185">Reference proteome</keyword>
<evidence type="ECO:0000256" key="5">
    <source>
        <dbReference type="SAM" id="MobiDB-lite"/>
    </source>
</evidence>
<name>A0A518AWU2_9BACT</name>
<dbReference type="InterPro" id="IPR036388">
    <property type="entry name" value="WH-like_DNA-bd_sf"/>
</dbReference>
<gene>
    <name evidence="6" type="ORF">Pan181_54120</name>
</gene>
<keyword evidence="3" id="KW-0159">Chromosome partition</keyword>
<dbReference type="InterPro" id="IPR036390">
    <property type="entry name" value="WH_DNA-bd_sf"/>
</dbReference>
<evidence type="ECO:0000256" key="2">
    <source>
        <dbReference type="ARBA" id="ARBA00022618"/>
    </source>
</evidence>
<dbReference type="RefSeq" id="WP_145251899.1">
    <property type="nucleotide sequence ID" value="NZ_CP036278.1"/>
</dbReference>
<reference evidence="6 7" key="1">
    <citation type="submission" date="2019-02" db="EMBL/GenBank/DDBJ databases">
        <title>Deep-cultivation of Planctomycetes and their phenomic and genomic characterization uncovers novel biology.</title>
        <authorList>
            <person name="Wiegand S."/>
            <person name="Jogler M."/>
            <person name="Boedeker C."/>
            <person name="Pinto D."/>
            <person name="Vollmers J."/>
            <person name="Rivas-Marin E."/>
            <person name="Kohn T."/>
            <person name="Peeters S.H."/>
            <person name="Heuer A."/>
            <person name="Rast P."/>
            <person name="Oberbeckmann S."/>
            <person name="Bunk B."/>
            <person name="Jeske O."/>
            <person name="Meyerdierks A."/>
            <person name="Storesund J.E."/>
            <person name="Kallscheuer N."/>
            <person name="Luecker S."/>
            <person name="Lage O.M."/>
            <person name="Pohl T."/>
            <person name="Merkel B.J."/>
            <person name="Hornburger P."/>
            <person name="Mueller R.-W."/>
            <person name="Bruemmer F."/>
            <person name="Labrenz M."/>
            <person name="Spormann A.M."/>
            <person name="Op den Camp H."/>
            <person name="Overmann J."/>
            <person name="Amann R."/>
            <person name="Jetten M.S.M."/>
            <person name="Mascher T."/>
            <person name="Medema M.H."/>
            <person name="Devos D.P."/>
            <person name="Kaster A.-K."/>
            <person name="Ovreas L."/>
            <person name="Rohde M."/>
            <person name="Galperin M.Y."/>
            <person name="Jogler C."/>
        </authorList>
    </citation>
    <scope>NUCLEOTIDE SEQUENCE [LARGE SCALE GENOMIC DNA]</scope>
    <source>
        <strain evidence="6 7">Pan181</strain>
    </source>
</reference>
<evidence type="ECO:0000256" key="3">
    <source>
        <dbReference type="ARBA" id="ARBA00022829"/>
    </source>
</evidence>
<dbReference type="OrthoDB" id="9806226at2"/>
<dbReference type="AlphaFoldDB" id="A0A518AWU2"/>
<evidence type="ECO:0000256" key="4">
    <source>
        <dbReference type="ARBA" id="ARBA00023306"/>
    </source>
</evidence>
<dbReference type="GO" id="GO:0051301">
    <property type="term" value="P:cell division"/>
    <property type="evidence" value="ECO:0007669"/>
    <property type="project" value="UniProtKB-KW"/>
</dbReference>
<evidence type="ECO:0008006" key="8">
    <source>
        <dbReference type="Google" id="ProtNLM"/>
    </source>
</evidence>
<sequence length="240" mass="26578">MHSLARQIAHAACQSRPLGSREFSAARPLWWGSPSDAQSSESATDATQRLARVESVLFLAREAMSLQRIAQLANLTDATEARTLVSQLAQRYARRGRAFRIENIAGGLRLLTQAQFAPWIGKIGEFCDSPPSELKLSPPALDTLTVVAYRQPVLRAEVEAIRGVACGELLRQLIERDLLRIVGRSEELGRPLEYGTTKRFLQLFGLKSLKDLPPIEAQNQPDPQVAPEHNRLQNVVPRAA</sequence>
<dbReference type="EMBL" id="CP036278">
    <property type="protein sequence ID" value="QDU59171.1"/>
    <property type="molecule type" value="Genomic_DNA"/>
</dbReference>
<dbReference type="Proteomes" id="UP000315750">
    <property type="component" value="Chromosome"/>
</dbReference>
<keyword evidence="1" id="KW-0963">Cytoplasm</keyword>
<accession>A0A518AWU2</accession>
<dbReference type="PANTHER" id="PTHR34298:SF2">
    <property type="entry name" value="SEGREGATION AND CONDENSATION PROTEIN B"/>
    <property type="match status" value="1"/>
</dbReference>
<feature type="region of interest" description="Disordered" evidence="5">
    <location>
        <begin position="215"/>
        <end position="240"/>
    </location>
</feature>
<keyword evidence="2" id="KW-0132">Cell division</keyword>